<sequence length="509" mass="58802">MPTRSESVLHVNVTLGYKIKTQSEVSNLSRNDLNNYNASSIFVRADSTDRISVAKAPLDRWVQSRKTSNHGGKRGDSVDRRKVIRIVKWTPPEKNWVRRLGRIRFETCPTRVPCEYVPQSSYNTSDIVMINAFYLRYQREMPKYRFPRQKWLFYHTEAPRLQRFRFLQRYHDAFNLTLTYSSDADIVQPYGICLPTRANIDRDPSSITPYIRKVYGRMADSAPWLSSRQKDYTSFDIAAGKSRLVAWMASDCTATNKRSDYVALLQRHVHVDIYGTCGNLTCLPKFSVACEKLLQSYKFYLAFENSLCPEYITEKAWLRLRDGVVVPVVLGSAEYEKYLPKHSYIDIRDFSSPRHLADYLKLLDKNDTLYNEYFEWRKDYTCHTGTPGLNSDCNICRHANENIDKTEIAPNIAEFWSFEKCMYCLHTTLAASAPTANRPLLVSSAPASLPLTVSACVSCDVTACARRNFRRRRSPGAGERIRDERERIQPRKHGRKSPRAALWDGNRTP</sequence>
<protein>
    <recommendedName>
        <fullName evidence="12">Fucosyltransferase</fullName>
        <ecNumber evidence="12">2.4.1.-</ecNumber>
    </recommendedName>
</protein>
<dbReference type="Pfam" id="PF17039">
    <property type="entry name" value="Glyco_tran_10_N"/>
    <property type="match status" value="1"/>
</dbReference>
<comment type="similarity">
    <text evidence="3 12">Belongs to the glycosyltransferase 10 family.</text>
</comment>
<evidence type="ECO:0000256" key="8">
    <source>
        <dbReference type="ARBA" id="ARBA00022989"/>
    </source>
</evidence>
<dbReference type="AlphaFoldDB" id="A0AAD9KSL8"/>
<evidence type="ECO:0000313" key="17">
    <source>
        <dbReference type="Proteomes" id="UP001209878"/>
    </source>
</evidence>
<keyword evidence="17" id="KW-1185">Reference proteome</keyword>
<evidence type="ECO:0000313" key="16">
    <source>
        <dbReference type="EMBL" id="KAK2176567.1"/>
    </source>
</evidence>
<evidence type="ECO:0000256" key="1">
    <source>
        <dbReference type="ARBA" id="ARBA00004323"/>
    </source>
</evidence>
<comment type="pathway">
    <text evidence="2">Protein modification; protein glycosylation.</text>
</comment>
<evidence type="ECO:0000256" key="4">
    <source>
        <dbReference type="ARBA" id="ARBA00022676"/>
    </source>
</evidence>
<gene>
    <name evidence="16" type="ORF">NP493_655g00049</name>
</gene>
<reference evidence="16" key="1">
    <citation type="journal article" date="2023" name="Mol. Biol. Evol.">
        <title>Third-Generation Sequencing Reveals the Adaptive Role of the Epigenome in Three Deep-Sea Polychaetes.</title>
        <authorList>
            <person name="Perez M."/>
            <person name="Aroh O."/>
            <person name="Sun Y."/>
            <person name="Lan Y."/>
            <person name="Juniper S.K."/>
            <person name="Young C.R."/>
            <person name="Angers B."/>
            <person name="Qian P.Y."/>
        </authorList>
    </citation>
    <scope>NUCLEOTIDE SEQUENCE</scope>
    <source>
        <strain evidence="16">R07B-5</strain>
    </source>
</reference>
<dbReference type="InterPro" id="IPR031481">
    <property type="entry name" value="Glyco_tran_10_N"/>
</dbReference>
<comment type="caution">
    <text evidence="16">The sequence shown here is derived from an EMBL/GenBank/DDBJ whole genome shotgun (WGS) entry which is preliminary data.</text>
</comment>
<dbReference type="GO" id="GO:0000139">
    <property type="term" value="C:Golgi membrane"/>
    <property type="evidence" value="ECO:0007669"/>
    <property type="project" value="UniProtKB-SubCell"/>
</dbReference>
<dbReference type="SUPFAM" id="SSF53756">
    <property type="entry name" value="UDP-Glycosyltransferase/glycogen phosphorylase"/>
    <property type="match status" value="1"/>
</dbReference>
<evidence type="ECO:0000256" key="7">
    <source>
        <dbReference type="ARBA" id="ARBA00022968"/>
    </source>
</evidence>
<dbReference type="EC" id="2.4.1.-" evidence="12"/>
<keyword evidence="8" id="KW-1133">Transmembrane helix</keyword>
<evidence type="ECO:0000256" key="6">
    <source>
        <dbReference type="ARBA" id="ARBA00022692"/>
    </source>
</evidence>
<name>A0AAD9KSL8_RIDPI</name>
<keyword evidence="5 12" id="KW-0808">Transferase</keyword>
<feature type="region of interest" description="Disordered" evidence="13">
    <location>
        <begin position="474"/>
        <end position="509"/>
    </location>
</feature>
<dbReference type="FunFam" id="3.40.50.11660:FF:000004">
    <property type="entry name" value="Glycoprotein 3-alpha-L-fucosyltransferase A"/>
    <property type="match status" value="1"/>
</dbReference>
<dbReference type="Pfam" id="PF00852">
    <property type="entry name" value="Glyco_transf_10"/>
    <property type="match status" value="1"/>
</dbReference>
<evidence type="ECO:0000259" key="14">
    <source>
        <dbReference type="Pfam" id="PF00852"/>
    </source>
</evidence>
<evidence type="ECO:0000256" key="10">
    <source>
        <dbReference type="ARBA" id="ARBA00023136"/>
    </source>
</evidence>
<dbReference type="EMBL" id="JAODUO010000654">
    <property type="protein sequence ID" value="KAK2176567.1"/>
    <property type="molecule type" value="Genomic_DNA"/>
</dbReference>
<keyword evidence="9 12" id="KW-0333">Golgi apparatus</keyword>
<keyword evidence="6 12" id="KW-0812">Transmembrane</keyword>
<feature type="compositionally biased region" description="Basic and acidic residues" evidence="13">
    <location>
        <begin position="479"/>
        <end position="489"/>
    </location>
</feature>
<dbReference type="GO" id="GO:0008417">
    <property type="term" value="F:fucosyltransferase activity"/>
    <property type="evidence" value="ECO:0007669"/>
    <property type="project" value="InterPro"/>
</dbReference>
<comment type="subcellular location">
    <subcellularLocation>
        <location evidence="1">Golgi apparatus membrane</location>
        <topology evidence="1">Single-pass type II membrane protein</topology>
    </subcellularLocation>
    <subcellularLocation>
        <location evidence="12">Golgi apparatus</location>
        <location evidence="12">Golgi stack membrane</location>
        <topology evidence="12">Single-pass type II membrane protein</topology>
    </subcellularLocation>
</comment>
<accession>A0AAD9KSL8</accession>
<dbReference type="Gene3D" id="3.40.50.11660">
    <property type="entry name" value="Glycosyl transferase family 10, C-terminal domain"/>
    <property type="match status" value="1"/>
</dbReference>
<dbReference type="GO" id="GO:0032580">
    <property type="term" value="C:Golgi cisterna membrane"/>
    <property type="evidence" value="ECO:0007669"/>
    <property type="project" value="UniProtKB-SubCell"/>
</dbReference>
<evidence type="ECO:0000256" key="13">
    <source>
        <dbReference type="SAM" id="MobiDB-lite"/>
    </source>
</evidence>
<organism evidence="16 17">
    <name type="scientific">Ridgeia piscesae</name>
    <name type="common">Tubeworm</name>
    <dbReference type="NCBI Taxonomy" id="27915"/>
    <lineage>
        <taxon>Eukaryota</taxon>
        <taxon>Metazoa</taxon>
        <taxon>Spiralia</taxon>
        <taxon>Lophotrochozoa</taxon>
        <taxon>Annelida</taxon>
        <taxon>Polychaeta</taxon>
        <taxon>Sedentaria</taxon>
        <taxon>Canalipalpata</taxon>
        <taxon>Sabellida</taxon>
        <taxon>Siboglinidae</taxon>
        <taxon>Ridgeia</taxon>
    </lineage>
</organism>
<keyword evidence="4 12" id="KW-0328">Glycosyltransferase</keyword>
<evidence type="ECO:0000259" key="15">
    <source>
        <dbReference type="Pfam" id="PF17039"/>
    </source>
</evidence>
<dbReference type="InterPro" id="IPR038577">
    <property type="entry name" value="GT10-like_C_sf"/>
</dbReference>
<dbReference type="Proteomes" id="UP001209878">
    <property type="component" value="Unassembled WGS sequence"/>
</dbReference>
<evidence type="ECO:0000256" key="2">
    <source>
        <dbReference type="ARBA" id="ARBA00004922"/>
    </source>
</evidence>
<dbReference type="InterPro" id="IPR055270">
    <property type="entry name" value="Glyco_tran_10_C"/>
</dbReference>
<evidence type="ECO:0000256" key="5">
    <source>
        <dbReference type="ARBA" id="ARBA00022679"/>
    </source>
</evidence>
<proteinExistence type="inferred from homology"/>
<dbReference type="InterPro" id="IPR001503">
    <property type="entry name" value="Glyco_trans_10"/>
</dbReference>
<evidence type="ECO:0000256" key="3">
    <source>
        <dbReference type="ARBA" id="ARBA00008919"/>
    </source>
</evidence>
<keyword evidence="7" id="KW-0735">Signal-anchor</keyword>
<feature type="domain" description="Fucosyltransferase C-terminal" evidence="14">
    <location>
        <begin position="240"/>
        <end position="414"/>
    </location>
</feature>
<dbReference type="PANTHER" id="PTHR48438">
    <property type="entry name" value="ALPHA-(1,3)-FUCOSYLTRANSFERASE C-RELATED"/>
    <property type="match status" value="1"/>
</dbReference>
<keyword evidence="10" id="KW-0472">Membrane</keyword>
<keyword evidence="11" id="KW-0325">Glycoprotein</keyword>
<dbReference type="PANTHER" id="PTHR48438:SF1">
    <property type="entry name" value="ALPHA-(1,3)-FUCOSYLTRANSFERASE C-RELATED"/>
    <property type="match status" value="1"/>
</dbReference>
<evidence type="ECO:0000256" key="11">
    <source>
        <dbReference type="ARBA" id="ARBA00023180"/>
    </source>
</evidence>
<evidence type="ECO:0000256" key="9">
    <source>
        <dbReference type="ARBA" id="ARBA00023034"/>
    </source>
</evidence>
<evidence type="ECO:0000256" key="12">
    <source>
        <dbReference type="RuleBase" id="RU003832"/>
    </source>
</evidence>
<feature type="domain" description="Fucosyltransferase N-terminal" evidence="15">
    <location>
        <begin position="86"/>
        <end position="191"/>
    </location>
</feature>